<name>A0ABP0Z5Q8_9ROSI</name>
<evidence type="ECO:0000313" key="1">
    <source>
        <dbReference type="EMBL" id="CAK9328110.1"/>
    </source>
</evidence>
<gene>
    <name evidence="1" type="ORF">CITCOLO1_LOCUS20515</name>
</gene>
<dbReference type="EMBL" id="OZ021742">
    <property type="protein sequence ID" value="CAK9328110.1"/>
    <property type="molecule type" value="Genomic_DNA"/>
</dbReference>
<reference evidence="1 2" key="1">
    <citation type="submission" date="2024-03" db="EMBL/GenBank/DDBJ databases">
        <authorList>
            <person name="Gkanogiannis A."/>
            <person name="Becerra Lopez-Lavalle L."/>
        </authorList>
    </citation>
    <scope>NUCLEOTIDE SEQUENCE [LARGE SCALE GENOMIC DNA]</scope>
</reference>
<organism evidence="1 2">
    <name type="scientific">Citrullus colocynthis</name>
    <name type="common">colocynth</name>
    <dbReference type="NCBI Taxonomy" id="252529"/>
    <lineage>
        <taxon>Eukaryota</taxon>
        <taxon>Viridiplantae</taxon>
        <taxon>Streptophyta</taxon>
        <taxon>Embryophyta</taxon>
        <taxon>Tracheophyta</taxon>
        <taxon>Spermatophyta</taxon>
        <taxon>Magnoliopsida</taxon>
        <taxon>eudicotyledons</taxon>
        <taxon>Gunneridae</taxon>
        <taxon>Pentapetalae</taxon>
        <taxon>rosids</taxon>
        <taxon>fabids</taxon>
        <taxon>Cucurbitales</taxon>
        <taxon>Cucurbitaceae</taxon>
        <taxon>Benincaseae</taxon>
        <taxon>Citrullus</taxon>
    </lineage>
</organism>
<sequence>MLVKVITTGVCQSELPLGPCGANFVAQGPLVLSLSAPLIQIFTHGSCFSFFPSFPLLLLQLRFLYI</sequence>
<protein>
    <submittedName>
        <fullName evidence="1">Uncharacterized protein</fullName>
    </submittedName>
</protein>
<dbReference type="Proteomes" id="UP001642487">
    <property type="component" value="Chromosome 8"/>
</dbReference>
<keyword evidence="2" id="KW-1185">Reference proteome</keyword>
<accession>A0ABP0Z5Q8</accession>
<proteinExistence type="predicted"/>
<evidence type="ECO:0000313" key="2">
    <source>
        <dbReference type="Proteomes" id="UP001642487"/>
    </source>
</evidence>